<gene>
    <name evidence="1" type="ORF">PHM2_148</name>
</gene>
<protein>
    <submittedName>
        <fullName evidence="1">Restriction endonuclease</fullName>
    </submittedName>
</protein>
<dbReference type="OrthoDB" id="13972at10239"/>
<dbReference type="RefSeq" id="YP_004323517.1">
    <property type="nucleotide sequence ID" value="NC_015284.1"/>
</dbReference>
<dbReference type="REBASE" id="35933">
    <property type="entry name" value="PphHM2ORF148P"/>
</dbReference>
<evidence type="ECO:0000313" key="1">
    <source>
        <dbReference type="EMBL" id="ADO99926.1"/>
    </source>
</evidence>
<dbReference type="GeneID" id="10328019"/>
<organism evidence="1 2">
    <name type="scientific">Prochlorococcus phage P-HM2</name>
    <dbReference type="NCBI Taxonomy" id="445696"/>
    <lineage>
        <taxon>Viruses</taxon>
        <taxon>Duplodnaviria</taxon>
        <taxon>Heunggongvirae</taxon>
        <taxon>Uroviricota</taxon>
        <taxon>Caudoviricetes</taxon>
        <taxon>Eurybiavirus</taxon>
        <taxon>Eurybiavirus PHM2</taxon>
    </lineage>
</organism>
<keyword evidence="1" id="KW-0255">Endonuclease</keyword>
<reference evidence="1 2" key="1">
    <citation type="journal article" date="2010" name="Environ. Microbiol.">
        <title>Genomic analysis of oceanic cyanobacterial myoviruses compared with T4-like myoviruses from diverse hosts and environments.</title>
        <authorList>
            <person name="Sullivan M.B."/>
            <person name="Huang K.H."/>
            <person name="Ignacio-Espinoza J.C."/>
            <person name="Berlin A.M."/>
            <person name="Kelly L."/>
            <person name="Weigele P.R."/>
            <person name="DeFrancesco A.S."/>
            <person name="Kern S.E."/>
            <person name="Thompson L.R."/>
            <person name="Young S."/>
            <person name="Yandava C."/>
            <person name="Fu R."/>
            <person name="Krastins B."/>
            <person name="Chase M."/>
            <person name="Sarracino D."/>
            <person name="Osburne M.S."/>
            <person name="Henn M.R."/>
            <person name="Chisholm S.W."/>
        </authorList>
    </citation>
    <scope>NUCLEOTIDE SEQUENCE [LARGE SCALE GENOMIC DNA]</scope>
    <source>
        <strain evidence="1">M4-259</strain>
    </source>
</reference>
<dbReference type="KEGG" id="vg:10328019"/>
<dbReference type="EMBL" id="GU075905">
    <property type="protein sequence ID" value="ADO99926.1"/>
    <property type="molecule type" value="Genomic_DNA"/>
</dbReference>
<accession>E3SSZ8</accession>
<proteinExistence type="predicted"/>
<evidence type="ECO:0000313" key="2">
    <source>
        <dbReference type="Proteomes" id="UP000006538"/>
    </source>
</evidence>
<dbReference type="GO" id="GO:0004519">
    <property type="term" value="F:endonuclease activity"/>
    <property type="evidence" value="ECO:0007669"/>
    <property type="project" value="UniProtKB-KW"/>
</dbReference>
<keyword evidence="2" id="KW-1185">Reference proteome</keyword>
<dbReference type="Proteomes" id="UP000006538">
    <property type="component" value="Segment"/>
</dbReference>
<name>E3SSZ8_9CAUD</name>
<keyword evidence="1" id="KW-0378">Hydrolase</keyword>
<keyword evidence="1" id="KW-0540">Nuclease</keyword>
<sequence>MCIYTKQIMFPKELNSAVDFLNTLTIQIAEGHEDGRVNSIADEDTIIDLLAERYGNAIEKPVAREWWDVKIYGYPVNIKSSAFKNAADNFSSKAAILYALTDLPENKVKVQRWQTFENLLKTHSKDNNRDYYIIALNKTTGECHLQSLKSLEKLTSNGNNLPFQIKWKDNVTPVTRTHRQAYEFIVECYKDSVRKKISSHDGFENL</sequence>